<protein>
    <recommendedName>
        <fullName evidence="11">Phosphoenolpyruvate carboxykinase [GTP]</fullName>
        <shortName evidence="11">PEP carboxykinase</shortName>
        <shortName evidence="11">PEPCK</shortName>
        <ecNumber evidence="11">4.1.1.32</ecNumber>
    </recommendedName>
    <alternativeName>
        <fullName evidence="11">GTP-dependent phosphoenolpyruvate carboxykinase</fullName>
        <shortName evidence="11">GTP-PEPCK</shortName>
    </alternativeName>
</protein>
<evidence type="ECO:0000256" key="2">
    <source>
        <dbReference type="ARBA" id="ARBA00005796"/>
    </source>
</evidence>
<dbReference type="InterPro" id="IPR013035">
    <property type="entry name" value="PEP_carboxykinase_C"/>
</dbReference>
<dbReference type="OrthoDB" id="9758871at2"/>
<reference evidence="15 16" key="1">
    <citation type="submission" date="2018-11" db="EMBL/GenBank/DDBJ databases">
        <title>Sequencing the genomes of 1000 actinobacteria strains.</title>
        <authorList>
            <person name="Klenk H.-P."/>
        </authorList>
    </citation>
    <scope>NUCLEOTIDE SEQUENCE [LARGE SCALE GENOMIC DNA]</scope>
    <source>
        <strain evidence="15 16">DSM 15700</strain>
    </source>
</reference>
<comment type="catalytic activity">
    <reaction evidence="11">
        <text>oxaloacetate + GTP = phosphoenolpyruvate + GDP + CO2</text>
        <dbReference type="Rhea" id="RHEA:10388"/>
        <dbReference type="ChEBI" id="CHEBI:16452"/>
        <dbReference type="ChEBI" id="CHEBI:16526"/>
        <dbReference type="ChEBI" id="CHEBI:37565"/>
        <dbReference type="ChEBI" id="CHEBI:58189"/>
        <dbReference type="ChEBI" id="CHEBI:58702"/>
        <dbReference type="EC" id="4.1.1.32"/>
    </reaction>
</comment>
<dbReference type="FunFam" id="3.40.449.10:FF:000005">
    <property type="entry name" value="Phosphoenolpyruvate carboxykinase [GTP]"/>
    <property type="match status" value="1"/>
</dbReference>
<feature type="binding site" evidence="11">
    <location>
        <position position="331"/>
    </location>
    <ligand>
        <name>Mn(2+)</name>
        <dbReference type="ChEBI" id="CHEBI:29035"/>
    </ligand>
</feature>
<keyword evidence="11" id="KW-0963">Cytoplasm</keyword>
<dbReference type="PIRSF" id="PIRSF001348">
    <property type="entry name" value="PEP_carboxykinase_GTP"/>
    <property type="match status" value="1"/>
</dbReference>
<comment type="caution">
    <text evidence="15">The sequence shown here is derived from an EMBL/GenBank/DDBJ whole genome shotgun (WGS) entry which is preliminary data.</text>
</comment>
<dbReference type="GO" id="GO:0019543">
    <property type="term" value="P:propionate catabolic process"/>
    <property type="evidence" value="ECO:0007669"/>
    <property type="project" value="TreeGrafter"/>
</dbReference>
<dbReference type="InterPro" id="IPR008209">
    <property type="entry name" value="PEP_carboxykinase_GTP"/>
</dbReference>
<evidence type="ECO:0000259" key="14">
    <source>
        <dbReference type="Pfam" id="PF17297"/>
    </source>
</evidence>
<dbReference type="Pfam" id="PF00821">
    <property type="entry name" value="PEPCK_GTP"/>
    <property type="match status" value="1"/>
</dbReference>
<evidence type="ECO:0000313" key="15">
    <source>
        <dbReference type="EMBL" id="RPF23038.1"/>
    </source>
</evidence>
<dbReference type="Gene3D" id="3.90.228.20">
    <property type="match status" value="1"/>
</dbReference>
<organism evidence="15 16">
    <name type="scientific">Myceligenerans xiligouense</name>
    <dbReference type="NCBI Taxonomy" id="253184"/>
    <lineage>
        <taxon>Bacteria</taxon>
        <taxon>Bacillati</taxon>
        <taxon>Actinomycetota</taxon>
        <taxon>Actinomycetes</taxon>
        <taxon>Micrococcales</taxon>
        <taxon>Promicromonosporaceae</taxon>
        <taxon>Myceligenerans</taxon>
    </lineage>
</organism>
<feature type="domain" description="Phosphoenolpyruvate carboxykinase C-terminal P-loop" evidence="13">
    <location>
        <begin position="280"/>
        <end position="643"/>
    </location>
</feature>
<comment type="subunit">
    <text evidence="3 11">Monomer.</text>
</comment>
<dbReference type="GO" id="GO:0016301">
    <property type="term" value="F:kinase activity"/>
    <property type="evidence" value="ECO:0007669"/>
    <property type="project" value="UniProtKB-KW"/>
</dbReference>
<proteinExistence type="inferred from homology"/>
<keyword evidence="6 11" id="KW-0547">Nucleotide-binding</keyword>
<keyword evidence="15" id="KW-0808">Transferase</keyword>
<feature type="binding site" evidence="11">
    <location>
        <begin position="307"/>
        <end position="312"/>
    </location>
    <ligand>
        <name>GTP</name>
        <dbReference type="ChEBI" id="CHEBI:37565"/>
    </ligand>
</feature>
<comment type="cofactor">
    <cofactor evidence="11">
        <name>Mn(2+)</name>
        <dbReference type="ChEBI" id="CHEBI:29035"/>
    </cofactor>
    <text evidence="11">Binds 1 Mn(2+) ion per subunit.</text>
</comment>
<dbReference type="NCBIfam" id="NF003253">
    <property type="entry name" value="PRK04210.1"/>
    <property type="match status" value="1"/>
</dbReference>
<dbReference type="GO" id="GO:0033993">
    <property type="term" value="P:response to lipid"/>
    <property type="evidence" value="ECO:0007669"/>
    <property type="project" value="TreeGrafter"/>
</dbReference>
<keyword evidence="4 11" id="KW-0312">Gluconeogenesis</keyword>
<dbReference type="HAMAP" id="MF_00452">
    <property type="entry name" value="PEPCK_GTP"/>
    <property type="match status" value="1"/>
</dbReference>
<evidence type="ECO:0000256" key="7">
    <source>
        <dbReference type="ARBA" id="ARBA00022793"/>
    </source>
</evidence>
<evidence type="ECO:0000313" key="16">
    <source>
        <dbReference type="Proteomes" id="UP000280501"/>
    </source>
</evidence>
<feature type="binding site" evidence="11">
    <location>
        <begin position="255"/>
        <end position="257"/>
    </location>
    <ligand>
        <name>substrate</name>
    </ligand>
</feature>
<dbReference type="PROSITE" id="PS00505">
    <property type="entry name" value="PEPCK_GTP"/>
    <property type="match status" value="1"/>
</dbReference>
<keyword evidence="15" id="KW-0670">Pyruvate</keyword>
<keyword evidence="5 11" id="KW-0479">Metal-binding</keyword>
<dbReference type="EMBL" id="RKQZ01000001">
    <property type="protein sequence ID" value="RPF23038.1"/>
    <property type="molecule type" value="Genomic_DNA"/>
</dbReference>
<keyword evidence="10 11" id="KW-0456">Lyase</keyword>
<dbReference type="GO" id="GO:0005829">
    <property type="term" value="C:cytosol"/>
    <property type="evidence" value="ECO:0007669"/>
    <property type="project" value="TreeGrafter"/>
</dbReference>
<keyword evidence="15" id="KW-0418">Kinase</keyword>
<evidence type="ECO:0000256" key="8">
    <source>
        <dbReference type="ARBA" id="ARBA00023134"/>
    </source>
</evidence>
<dbReference type="InterPro" id="IPR035077">
    <property type="entry name" value="PEP_carboxykinase_GTP_C"/>
</dbReference>
<dbReference type="Gene3D" id="3.40.449.10">
    <property type="entry name" value="Phosphoenolpyruvate Carboxykinase, domain 1"/>
    <property type="match status" value="1"/>
</dbReference>
<dbReference type="PANTHER" id="PTHR11561">
    <property type="entry name" value="PHOSPHOENOLPYRUVATE CARBOXYKINASE"/>
    <property type="match status" value="1"/>
</dbReference>
<dbReference type="CDD" id="cd00819">
    <property type="entry name" value="PEPCK_GTP"/>
    <property type="match status" value="1"/>
</dbReference>
<feature type="binding site" evidence="11">
    <location>
        <begin position="421"/>
        <end position="423"/>
    </location>
    <ligand>
        <name>substrate</name>
    </ligand>
</feature>
<dbReference type="InterPro" id="IPR035078">
    <property type="entry name" value="PEP_carboxykinase_GTP_N"/>
</dbReference>
<dbReference type="Pfam" id="PF17297">
    <property type="entry name" value="PEPCK_N"/>
    <property type="match status" value="1"/>
</dbReference>
<dbReference type="EC" id="4.1.1.32" evidence="11"/>
<comment type="similarity">
    <text evidence="2 11">Belongs to the phosphoenolpyruvate carboxykinase [GTP] family.</text>
</comment>
<feature type="binding site" evidence="11">
    <location>
        <position position="306"/>
    </location>
    <ligand>
        <name>substrate</name>
    </ligand>
</feature>
<evidence type="ECO:0000256" key="5">
    <source>
        <dbReference type="ARBA" id="ARBA00022723"/>
    </source>
</evidence>
<dbReference type="SUPFAM" id="SSF53795">
    <property type="entry name" value="PEP carboxykinase-like"/>
    <property type="match status" value="1"/>
</dbReference>
<feature type="active site" evidence="11">
    <location>
        <position position="308"/>
    </location>
</feature>
<dbReference type="Proteomes" id="UP000280501">
    <property type="component" value="Unassembled WGS sequence"/>
</dbReference>
<keyword evidence="7 11" id="KW-0210">Decarboxylase</keyword>
<dbReference type="GO" id="GO:0042594">
    <property type="term" value="P:response to starvation"/>
    <property type="evidence" value="ECO:0007669"/>
    <property type="project" value="TreeGrafter"/>
</dbReference>
<evidence type="ECO:0000256" key="6">
    <source>
        <dbReference type="ARBA" id="ARBA00022741"/>
    </source>
</evidence>
<feature type="compositionally biased region" description="Basic and acidic residues" evidence="12">
    <location>
        <begin position="401"/>
        <end position="410"/>
    </location>
</feature>
<dbReference type="UniPathway" id="UPA00138"/>
<feature type="binding site" evidence="11">
    <location>
        <position position="454"/>
    </location>
    <ligand>
        <name>GTP</name>
        <dbReference type="ChEBI" id="CHEBI:37565"/>
    </ligand>
</feature>
<feature type="region of interest" description="Disordered" evidence="12">
    <location>
        <begin position="401"/>
        <end position="420"/>
    </location>
</feature>
<dbReference type="GO" id="GO:0046327">
    <property type="term" value="P:glycerol biosynthetic process from pyruvate"/>
    <property type="evidence" value="ECO:0007669"/>
    <property type="project" value="TreeGrafter"/>
</dbReference>
<dbReference type="GO" id="GO:0006094">
    <property type="term" value="P:gluconeogenesis"/>
    <property type="evidence" value="ECO:0007669"/>
    <property type="project" value="UniProtKB-UniRule"/>
</dbReference>
<dbReference type="PANTHER" id="PTHR11561:SF0">
    <property type="entry name" value="PHOSPHOENOLPYRUVATE CARBOXYKINASE [GTP]-RELATED"/>
    <property type="match status" value="1"/>
</dbReference>
<comment type="function">
    <text evidence="11">Catalyzes the conversion of oxaloacetate (OAA) to phosphoenolpyruvate (PEP), the rate-limiting step in the metabolic pathway that produces glucose from lactate and other precursors derived from the citric acid cycle.</text>
</comment>
<gene>
    <name evidence="11" type="primary">pckG</name>
    <name evidence="15" type="ORF">EDD34_3717</name>
</gene>
<name>A0A3N4ZAZ5_9MICO</name>
<evidence type="ECO:0000256" key="10">
    <source>
        <dbReference type="ARBA" id="ARBA00023239"/>
    </source>
</evidence>
<dbReference type="GO" id="GO:0071333">
    <property type="term" value="P:cellular response to glucose stimulus"/>
    <property type="evidence" value="ECO:0007669"/>
    <property type="project" value="TreeGrafter"/>
</dbReference>
<evidence type="ECO:0000256" key="11">
    <source>
        <dbReference type="HAMAP-Rule" id="MF_00452"/>
    </source>
</evidence>
<keyword evidence="16" id="KW-1185">Reference proteome</keyword>
<sequence>MSFLANPRRTRLVAELVSETSEAGASFGAGASPQAAVPENPGTPGHTLDVRGWVEDVAELTQPDEIVWCDGSAEEKQRLIDQMLAAGTLTKLNEDKRPGSYLARSNPADVARVESRTFICSRKEEDAGPTNNWVAPDAMRSELNGVFAGSMRGRTMYVVPFSMGPVGGPISQVGIEITDSPYVVVSMHVMTRVSARILDLIDGGQQWVPAVHSVGAPLVDDDGGRADDVPWPCNDTKYIVHFPETREIWSYGSGYGGNALLGKKCFALRIASAMARDEGWLAEHMLLIRATSPAGKRFHLAAAFPSACGKTNLAMLQPTIPGWKVETLGDDIVWMRPGPDGSLRAINPEAGFFGVAPGTGEGTNPVAVRTFDHDTIFTNVALTDDGDVWWEGLTDTPPDHLTDWRGRDWTPDSEEPAAHPNSRFTVAAAQCPTIADTWEDPAGVPVDAIIFGGRRASNVPLVTQSLGWEHGVFLGATISSERTAAAEGTVGELRRDPFAMMPFCGYNMADHWAHWLSVGDAVDRTRRPLIFQVNWFRKDADGSFIWPGFGENSRVIEWIAGQVEATRGESEDRSVASAVGRVPAPGTLNTDGLDLGPEELAALFEVQAGPWLTETDLTEEFFDQFGDHVPAALRKQLANLRDRLDG</sequence>
<feature type="binding site" evidence="11">
    <location>
        <position position="112"/>
    </location>
    <ligand>
        <name>substrate</name>
    </ligand>
</feature>
<dbReference type="RefSeq" id="WP_123815873.1">
    <property type="nucleotide sequence ID" value="NZ_RKQZ01000001.1"/>
</dbReference>
<dbReference type="Gene3D" id="2.170.8.10">
    <property type="entry name" value="Phosphoenolpyruvate Carboxykinase, domain 2"/>
    <property type="match status" value="1"/>
</dbReference>
<feature type="binding site" evidence="11">
    <location>
        <position position="284"/>
    </location>
    <ligand>
        <name>Mn(2+)</name>
        <dbReference type="ChEBI" id="CHEBI:29035"/>
    </ligand>
</feature>
<dbReference type="InterPro" id="IPR008210">
    <property type="entry name" value="PEP_carboxykinase_N"/>
</dbReference>
<feature type="binding site" evidence="11">
    <location>
        <begin position="549"/>
        <end position="552"/>
    </location>
    <ligand>
        <name>GTP</name>
        <dbReference type="ChEBI" id="CHEBI:37565"/>
    </ligand>
</feature>
<dbReference type="GO" id="GO:0005525">
    <property type="term" value="F:GTP binding"/>
    <property type="evidence" value="ECO:0007669"/>
    <property type="project" value="UniProtKB-UniRule"/>
</dbReference>
<comment type="subcellular location">
    <subcellularLocation>
        <location evidence="11">Cytoplasm</location>
    </subcellularLocation>
</comment>
<evidence type="ECO:0000256" key="1">
    <source>
        <dbReference type="ARBA" id="ARBA00004742"/>
    </source>
</evidence>
<accession>A0A3N4ZAZ5</accession>
<feature type="binding site" evidence="11">
    <location>
        <position position="423"/>
    </location>
    <ligand>
        <name>GTP</name>
        <dbReference type="ChEBI" id="CHEBI:37565"/>
    </ligand>
</feature>
<dbReference type="InterPro" id="IPR018091">
    <property type="entry name" value="PEP_carboxykin_GTP_CS"/>
</dbReference>
<dbReference type="GO" id="GO:0004613">
    <property type="term" value="F:phosphoenolpyruvate carboxykinase (GTP) activity"/>
    <property type="evidence" value="ECO:0007669"/>
    <property type="project" value="UniProtKB-UniRule"/>
</dbReference>
<evidence type="ECO:0000259" key="13">
    <source>
        <dbReference type="Pfam" id="PF00821"/>
    </source>
</evidence>
<keyword evidence="9 11" id="KW-0464">Manganese</keyword>
<evidence type="ECO:0000256" key="4">
    <source>
        <dbReference type="ARBA" id="ARBA00022432"/>
    </source>
</evidence>
<keyword evidence="8 11" id="KW-0342">GTP-binding</keyword>
<dbReference type="GO" id="GO:0030145">
    <property type="term" value="F:manganese ion binding"/>
    <property type="evidence" value="ECO:0007669"/>
    <property type="project" value="UniProtKB-UniRule"/>
</dbReference>
<comment type="pathway">
    <text evidence="1 11">Carbohydrate biosynthesis; gluconeogenesis.</text>
</comment>
<dbReference type="GO" id="GO:0006107">
    <property type="term" value="P:oxaloacetate metabolic process"/>
    <property type="evidence" value="ECO:0007669"/>
    <property type="project" value="TreeGrafter"/>
</dbReference>
<feature type="domain" description="Phosphoenolpyruvate carboxykinase GTP-utilising N-terminal" evidence="14">
    <location>
        <begin position="53"/>
        <end position="276"/>
    </location>
</feature>
<evidence type="ECO:0000256" key="9">
    <source>
        <dbReference type="ARBA" id="ARBA00023211"/>
    </source>
</evidence>
<feature type="binding site" evidence="11">
    <location>
        <position position="264"/>
    </location>
    <ligand>
        <name>Mn(2+)</name>
        <dbReference type="ChEBI" id="CHEBI:29035"/>
    </ligand>
</feature>
<evidence type="ECO:0000256" key="12">
    <source>
        <dbReference type="SAM" id="MobiDB-lite"/>
    </source>
</evidence>
<evidence type="ECO:0000256" key="3">
    <source>
        <dbReference type="ARBA" id="ARBA00011245"/>
    </source>
</evidence>
<dbReference type="AlphaFoldDB" id="A0A3N4ZAZ5"/>
<dbReference type="SUPFAM" id="SSF68923">
    <property type="entry name" value="PEP carboxykinase N-terminal domain"/>
    <property type="match status" value="1"/>
</dbReference>